<gene>
    <name evidence="2" type="ORF">C1SCF055_LOCUS38981</name>
</gene>
<evidence type="ECO:0000313" key="3">
    <source>
        <dbReference type="EMBL" id="CAL4801363.1"/>
    </source>
</evidence>
<sequence length="322" mass="36694">MARKDRSMMKRRSMESRLWHLLQQVPAAERRRILETLSETQRLALERWALSGGGGRHLPAALPRKTSATKRTRRRAGGRTGVPGICSHAHAGQIRYDARVSCWPFRLSCRMSSDLKVVLKQLELLNSVKRRFVALVQQCSWRCGQGSGALRDFRWQCFSECLAAELRSRQDAELDSGLRFDACVPSYFLLGKRLHTPCFPVTCSGLRLGHAAWRSLCDALGSLGSVDGTAKRRNRYTALRMSPEDLQETWQKIRHVYSSVWSAAGQSRKRLAAQLSALERDFVKRSNARSPALELPRRNKEDAEQKICRLLQRWSKRSGSKF</sequence>
<dbReference type="EMBL" id="CAMXCT030006157">
    <property type="protein sequence ID" value="CAL4801363.1"/>
    <property type="molecule type" value="Genomic_DNA"/>
</dbReference>
<comment type="caution">
    <text evidence="2">The sequence shown here is derived from an EMBL/GenBank/DDBJ whole genome shotgun (WGS) entry which is preliminary data.</text>
</comment>
<reference evidence="2" key="1">
    <citation type="submission" date="2022-10" db="EMBL/GenBank/DDBJ databases">
        <authorList>
            <person name="Chen Y."/>
            <person name="Dougan E. K."/>
            <person name="Chan C."/>
            <person name="Rhodes N."/>
            <person name="Thang M."/>
        </authorList>
    </citation>
    <scope>NUCLEOTIDE SEQUENCE</scope>
</reference>
<protein>
    <submittedName>
        <fullName evidence="2">Uncharacterized protein</fullName>
    </submittedName>
</protein>
<dbReference type="EMBL" id="CAMXCT010006157">
    <property type="protein sequence ID" value="CAI4014051.1"/>
    <property type="molecule type" value="Genomic_DNA"/>
</dbReference>
<evidence type="ECO:0000313" key="4">
    <source>
        <dbReference type="Proteomes" id="UP001152797"/>
    </source>
</evidence>
<feature type="compositionally biased region" description="Basic residues" evidence="1">
    <location>
        <begin position="67"/>
        <end position="77"/>
    </location>
</feature>
<dbReference type="EMBL" id="CAMXCT020006157">
    <property type="protein sequence ID" value="CAL1167426.1"/>
    <property type="molecule type" value="Genomic_DNA"/>
</dbReference>
<feature type="region of interest" description="Disordered" evidence="1">
    <location>
        <begin position="59"/>
        <end position="81"/>
    </location>
</feature>
<evidence type="ECO:0000313" key="2">
    <source>
        <dbReference type="EMBL" id="CAI4014051.1"/>
    </source>
</evidence>
<accession>A0A9P1GHD2</accession>
<organism evidence="2">
    <name type="scientific">Cladocopium goreaui</name>
    <dbReference type="NCBI Taxonomy" id="2562237"/>
    <lineage>
        <taxon>Eukaryota</taxon>
        <taxon>Sar</taxon>
        <taxon>Alveolata</taxon>
        <taxon>Dinophyceae</taxon>
        <taxon>Suessiales</taxon>
        <taxon>Symbiodiniaceae</taxon>
        <taxon>Cladocopium</taxon>
    </lineage>
</organism>
<keyword evidence="4" id="KW-1185">Reference proteome</keyword>
<name>A0A9P1GHD2_9DINO</name>
<reference evidence="3 4" key="2">
    <citation type="submission" date="2024-05" db="EMBL/GenBank/DDBJ databases">
        <authorList>
            <person name="Chen Y."/>
            <person name="Shah S."/>
            <person name="Dougan E. K."/>
            <person name="Thang M."/>
            <person name="Chan C."/>
        </authorList>
    </citation>
    <scope>NUCLEOTIDE SEQUENCE [LARGE SCALE GENOMIC DNA]</scope>
</reference>
<proteinExistence type="predicted"/>
<dbReference type="Proteomes" id="UP001152797">
    <property type="component" value="Unassembled WGS sequence"/>
</dbReference>
<dbReference type="OrthoDB" id="448718at2759"/>
<evidence type="ECO:0000256" key="1">
    <source>
        <dbReference type="SAM" id="MobiDB-lite"/>
    </source>
</evidence>
<dbReference type="AlphaFoldDB" id="A0A9P1GHD2"/>